<evidence type="ECO:0000256" key="7">
    <source>
        <dbReference type="SAM" id="MobiDB-lite"/>
    </source>
</evidence>
<feature type="compositionally biased region" description="Acidic residues" evidence="7">
    <location>
        <begin position="202"/>
        <end position="215"/>
    </location>
</feature>
<dbReference type="InterPro" id="IPR020472">
    <property type="entry name" value="WD40_PAC1"/>
</dbReference>
<dbReference type="PANTHER" id="PTHR45903:SF1">
    <property type="entry name" value="GLUTAMATE-RICH WD REPEAT-CONTAINING PROTEIN 1"/>
    <property type="match status" value="1"/>
</dbReference>
<dbReference type="GO" id="GO:0042254">
    <property type="term" value="P:ribosome biogenesis"/>
    <property type="evidence" value="ECO:0007669"/>
    <property type="project" value="TreeGrafter"/>
</dbReference>
<dbReference type="InterPro" id="IPR036322">
    <property type="entry name" value="WD40_repeat_dom_sf"/>
</dbReference>
<reference evidence="9 10" key="1">
    <citation type="submission" date="2019-12" db="EMBL/GenBank/DDBJ databases">
        <title>Chromosome-level assembly of the Caenorhabditis remanei genome.</title>
        <authorList>
            <person name="Teterina A.A."/>
            <person name="Willis J.H."/>
            <person name="Phillips P.C."/>
        </authorList>
    </citation>
    <scope>NUCLEOTIDE SEQUENCE [LARGE SCALE GENOMIC DNA]</scope>
    <source>
        <strain evidence="9 10">PX506</strain>
        <tissue evidence="9">Whole organism</tissue>
    </source>
</reference>
<feature type="domain" description="Histone-binding protein RBBP4-like N-terminal" evidence="8">
    <location>
        <begin position="122"/>
        <end position="188"/>
    </location>
</feature>
<dbReference type="EMBL" id="WUAV01000003">
    <property type="protein sequence ID" value="KAF1760261.1"/>
    <property type="molecule type" value="Genomic_DNA"/>
</dbReference>
<dbReference type="PROSITE" id="PS50082">
    <property type="entry name" value="WD_REPEATS_2"/>
    <property type="match status" value="3"/>
</dbReference>
<evidence type="ECO:0000256" key="4">
    <source>
        <dbReference type="ARBA" id="ARBA00023242"/>
    </source>
</evidence>
<evidence type="ECO:0000256" key="1">
    <source>
        <dbReference type="ARBA" id="ARBA00004123"/>
    </source>
</evidence>
<feature type="compositionally biased region" description="Gly residues" evidence="7">
    <location>
        <begin position="1"/>
        <end position="11"/>
    </location>
</feature>
<evidence type="ECO:0000259" key="8">
    <source>
        <dbReference type="Pfam" id="PF12265"/>
    </source>
</evidence>
<accession>A0A6A5GZX5</accession>
<evidence type="ECO:0000256" key="6">
    <source>
        <dbReference type="PROSITE-ProRule" id="PRU00221"/>
    </source>
</evidence>
<evidence type="ECO:0000313" key="10">
    <source>
        <dbReference type="Proteomes" id="UP000483820"/>
    </source>
</evidence>
<dbReference type="InterPro" id="IPR051972">
    <property type="entry name" value="Glutamate-rich_WD_repeat"/>
</dbReference>
<comment type="subcellular location">
    <subcellularLocation>
        <location evidence="1">Nucleus</location>
    </subcellularLocation>
</comment>
<dbReference type="Pfam" id="PF00400">
    <property type="entry name" value="WD40"/>
    <property type="match status" value="3"/>
</dbReference>
<feature type="region of interest" description="Disordered" evidence="7">
    <location>
        <begin position="1"/>
        <end position="118"/>
    </location>
</feature>
<dbReference type="InterPro" id="IPR015943">
    <property type="entry name" value="WD40/YVTN_repeat-like_dom_sf"/>
</dbReference>
<organism evidence="9 10">
    <name type="scientific">Caenorhabditis remanei</name>
    <name type="common">Caenorhabditis vulgaris</name>
    <dbReference type="NCBI Taxonomy" id="31234"/>
    <lineage>
        <taxon>Eukaryota</taxon>
        <taxon>Metazoa</taxon>
        <taxon>Ecdysozoa</taxon>
        <taxon>Nematoda</taxon>
        <taxon>Chromadorea</taxon>
        <taxon>Rhabditida</taxon>
        <taxon>Rhabditina</taxon>
        <taxon>Rhabditomorpha</taxon>
        <taxon>Rhabditoidea</taxon>
        <taxon>Rhabditidae</taxon>
        <taxon>Peloderinae</taxon>
        <taxon>Caenorhabditis</taxon>
    </lineage>
</organism>
<feature type="repeat" description="WD" evidence="6">
    <location>
        <begin position="430"/>
        <end position="472"/>
    </location>
</feature>
<dbReference type="AlphaFoldDB" id="A0A6A5GZX5"/>
<feature type="region of interest" description="Disordered" evidence="7">
    <location>
        <begin position="191"/>
        <end position="225"/>
    </location>
</feature>
<feature type="compositionally biased region" description="Gly residues" evidence="7">
    <location>
        <begin position="28"/>
        <end position="45"/>
    </location>
</feature>
<evidence type="ECO:0000256" key="5">
    <source>
        <dbReference type="ARBA" id="ARBA00040876"/>
    </source>
</evidence>
<dbReference type="PROSITE" id="PS00678">
    <property type="entry name" value="WD_REPEATS_1"/>
    <property type="match status" value="1"/>
</dbReference>
<proteinExistence type="predicted"/>
<name>A0A6A5GZX5_CAERE</name>
<feature type="repeat" description="WD" evidence="6">
    <location>
        <begin position="385"/>
        <end position="420"/>
    </location>
</feature>
<keyword evidence="3" id="KW-0677">Repeat</keyword>
<dbReference type="Gene3D" id="2.130.10.10">
    <property type="entry name" value="YVTN repeat-like/Quinoprotein amine dehydrogenase"/>
    <property type="match status" value="1"/>
</dbReference>
<dbReference type="PRINTS" id="PR00320">
    <property type="entry name" value="GPROTEINBRPT"/>
</dbReference>
<dbReference type="InterPro" id="IPR022052">
    <property type="entry name" value="Histone-bd_RBBP4-like_N"/>
</dbReference>
<dbReference type="Proteomes" id="UP000483820">
    <property type="component" value="Chromosome III"/>
</dbReference>
<evidence type="ECO:0000313" key="9">
    <source>
        <dbReference type="EMBL" id="KAF1760261.1"/>
    </source>
</evidence>
<dbReference type="InterPro" id="IPR001680">
    <property type="entry name" value="WD40_rpt"/>
</dbReference>
<dbReference type="GeneID" id="9817171"/>
<dbReference type="CTD" id="9817171"/>
<dbReference type="RefSeq" id="XP_003098995.2">
    <property type="nucleotide sequence ID" value="XM_003098947.2"/>
</dbReference>
<dbReference type="InterPro" id="IPR019775">
    <property type="entry name" value="WD40_repeat_CS"/>
</dbReference>
<keyword evidence="2 6" id="KW-0853">WD repeat</keyword>
<dbReference type="PROSITE" id="PS50294">
    <property type="entry name" value="WD_REPEATS_REGION"/>
    <property type="match status" value="3"/>
</dbReference>
<protein>
    <recommendedName>
        <fullName evidence="5">Glutamate-rich WD repeat-containing protein 1</fullName>
    </recommendedName>
</protein>
<dbReference type="KEGG" id="crq:GCK72_008507"/>
<sequence>MNNDGGTGGIVGSLPRAGLMNGDATSGTYGGGARRGCGATGGFETGGADDSEDVGPADIKMSGENDVEMHEEEPVEEVDDSDDSEESEDDDDVDTGDEDEETPENQRQAYIPGLSRPLKKGEELDFDPSAYKVFHSFNSDWPCLSFDVVKDGLGDNRTQFPAECYIVSGTQADKPRDNEIIVMGLKNLSTMRKQKENKGDDSDTSEDESDDEDEEQSKKREPKMHAVSIPHYGGINRIRADRLGDSTVCACWSDQGRVQVWNITDALNYSHGMSGESKTEVQKIDRPLFTNNGSGKEGYGLAWSPLKTGDLATGDIIKKIYLWQMKEGGQWAVGANPLTGHKKSVEDLAWSPTETGLLTSCSADGSIKLWDTRATPKDACVYTVQKAHESDVNVISWNRHENLIVSGGDDGELKIWSLKTIQYGQPVAVFKYHNGPITSVEWHPDETTTFMASGEDDQTTIWDIATEADGQTNIEGVPPQLMFVHMGQKEVKEVHWHPQIPGLAVNTSIDGFNVFKTINI</sequence>
<keyword evidence="4" id="KW-0539">Nucleus</keyword>
<feature type="repeat" description="WD" evidence="6">
    <location>
        <begin position="338"/>
        <end position="373"/>
    </location>
</feature>
<gene>
    <name evidence="9" type="ORF">GCK72_008507</name>
</gene>
<feature type="compositionally biased region" description="Acidic residues" evidence="7">
    <location>
        <begin position="65"/>
        <end position="103"/>
    </location>
</feature>
<dbReference type="Pfam" id="PF12265">
    <property type="entry name" value="CAF1C_H4-bd"/>
    <property type="match status" value="1"/>
</dbReference>
<comment type="caution">
    <text evidence="9">The sequence shown here is derived from an EMBL/GenBank/DDBJ whole genome shotgun (WGS) entry which is preliminary data.</text>
</comment>
<dbReference type="SUPFAM" id="SSF50978">
    <property type="entry name" value="WD40 repeat-like"/>
    <property type="match status" value="1"/>
</dbReference>
<evidence type="ECO:0000256" key="2">
    <source>
        <dbReference type="ARBA" id="ARBA00022574"/>
    </source>
</evidence>
<dbReference type="PANTHER" id="PTHR45903">
    <property type="entry name" value="GLUTAMATE-RICH WD REPEAT-CONTAINING PROTEIN 1"/>
    <property type="match status" value="1"/>
</dbReference>
<dbReference type="GO" id="GO:0005730">
    <property type="term" value="C:nucleolus"/>
    <property type="evidence" value="ECO:0007669"/>
    <property type="project" value="TreeGrafter"/>
</dbReference>
<evidence type="ECO:0000256" key="3">
    <source>
        <dbReference type="ARBA" id="ARBA00022737"/>
    </source>
</evidence>
<dbReference type="SMART" id="SM00320">
    <property type="entry name" value="WD40"/>
    <property type="match status" value="5"/>
</dbReference>